<feature type="compositionally biased region" description="Polar residues" evidence="6">
    <location>
        <begin position="639"/>
        <end position="649"/>
    </location>
</feature>
<dbReference type="InterPro" id="IPR007259">
    <property type="entry name" value="GCP"/>
</dbReference>
<protein>
    <submittedName>
        <fullName evidence="9">G2820 protein</fullName>
    </submittedName>
</protein>
<organism evidence="9 10">
    <name type="scientific">Coccomyxa viridis</name>
    <dbReference type="NCBI Taxonomy" id="1274662"/>
    <lineage>
        <taxon>Eukaryota</taxon>
        <taxon>Viridiplantae</taxon>
        <taxon>Chlorophyta</taxon>
        <taxon>core chlorophytes</taxon>
        <taxon>Trebouxiophyceae</taxon>
        <taxon>Trebouxiophyceae incertae sedis</taxon>
        <taxon>Coccomyxaceae</taxon>
        <taxon>Coccomyxa</taxon>
    </lineage>
</organism>
<comment type="subcellular location">
    <subcellularLocation>
        <location evidence="1">Cytoplasm</location>
        <location evidence="1">Cytoskeleton</location>
    </subcellularLocation>
</comment>
<evidence type="ECO:0000256" key="6">
    <source>
        <dbReference type="SAM" id="MobiDB-lite"/>
    </source>
</evidence>
<keyword evidence="3" id="KW-0963">Cytoplasm</keyword>
<evidence type="ECO:0000256" key="4">
    <source>
        <dbReference type="ARBA" id="ARBA00022701"/>
    </source>
</evidence>
<gene>
    <name evidence="9" type="primary">g2820</name>
    <name evidence="9" type="ORF">VP750_LOCUS2416</name>
</gene>
<evidence type="ECO:0000259" key="7">
    <source>
        <dbReference type="Pfam" id="PF04130"/>
    </source>
</evidence>
<feature type="domain" description="Gamma tubulin complex component protein N-terminal" evidence="8">
    <location>
        <begin position="288"/>
        <end position="559"/>
    </location>
</feature>
<dbReference type="Pfam" id="PF17681">
    <property type="entry name" value="GCP_N_terminal"/>
    <property type="match status" value="1"/>
</dbReference>
<feature type="compositionally biased region" description="Basic and acidic residues" evidence="6">
    <location>
        <begin position="656"/>
        <end position="667"/>
    </location>
</feature>
<dbReference type="Proteomes" id="UP001497392">
    <property type="component" value="Unassembled WGS sequence"/>
</dbReference>
<keyword evidence="4" id="KW-0493">Microtubule</keyword>
<evidence type="ECO:0000256" key="3">
    <source>
        <dbReference type="ARBA" id="ARBA00022490"/>
    </source>
</evidence>
<accession>A0ABP1FTA0</accession>
<evidence type="ECO:0000313" key="10">
    <source>
        <dbReference type="Proteomes" id="UP001497392"/>
    </source>
</evidence>
<name>A0ABP1FTA0_9CHLO</name>
<evidence type="ECO:0000256" key="1">
    <source>
        <dbReference type="ARBA" id="ARBA00004245"/>
    </source>
</evidence>
<dbReference type="InterPro" id="IPR040457">
    <property type="entry name" value="GCP_C"/>
</dbReference>
<dbReference type="InterPro" id="IPR042241">
    <property type="entry name" value="GCP_C_sf"/>
</dbReference>
<dbReference type="EMBL" id="CAXHTA020000004">
    <property type="protein sequence ID" value="CAL5220757.1"/>
    <property type="molecule type" value="Genomic_DNA"/>
</dbReference>
<proteinExistence type="inferred from homology"/>
<dbReference type="PANTHER" id="PTHR19302:SF59">
    <property type="entry name" value="HYPOTHETICAL GAMMA-TUBULIN COMPLEX"/>
    <property type="match status" value="1"/>
</dbReference>
<feature type="domain" description="Gamma tubulin complex component C-terminal" evidence="7">
    <location>
        <begin position="861"/>
        <end position="1159"/>
    </location>
</feature>
<evidence type="ECO:0000259" key="8">
    <source>
        <dbReference type="Pfam" id="PF17681"/>
    </source>
</evidence>
<dbReference type="Gene3D" id="1.20.120.1900">
    <property type="entry name" value="Gamma-tubulin complex, C-terminal domain"/>
    <property type="match status" value="1"/>
</dbReference>
<feature type="region of interest" description="Disordered" evidence="6">
    <location>
        <begin position="637"/>
        <end position="668"/>
    </location>
</feature>
<sequence>MFTVNVMPLAYGPLYLVSLSLVQVLDSVDDPNKQKLALSRAILNLHRSGRGQEAHRLENLFEELQRVSPVSDTLSTSIVHSDPPPLDNAEILQLLLCLQGSVDKGERWRSNGAKGTLTEQLQTMHQPLDTTQESGACSRLPQASTGNGASVMQLMSTMARKPHWQKGKLGQPLPPAARDTLLSGADLLRTMESQPETSKPMWEVDSSDENSDSGSDQDYSSSSPVAYAAPCMTIGAGTYGPGYLNTQGSLQSAARLKAHNAAAAGHVVWGRQLIGGSKTDEGDLARAALLAMQGVVPATVFLDRADLETHELGHASLSKFITPIVNAGKLRAILDAFLADMSAYSGSPGTSAGPCLQGFAAVAQHMLRAQTSALQSVPSAVRARRLDELLYCDSKLTPGALQQDQAYLNIISSPDDVTILEVSMHTRGLQAELAVLGSLCGFSQDSEVLPEWTADGLELLENLHRQLTTAELRSAPLLQRLFQGAYQPFGEALAEWLFHGEARPHPNSPFAAELPSDLRDLLPERCQPEACTIALPGFLQPWRRQIRVAGLQLRLLHGLPAPWCQLAADLSSAAAAEAAERRKASGTRNIVNSWSEADAVSDMFLTFDSLSLAKVAAIQEQGQMARNGIVTAALHSLEPTPSSEQSPLSHAQRHAAKQDVPAEHAAEHAVALQTVSKCSSEQRAHEQSYNLPSEAALAGNSQDEGAANSAPAAQARKNGRWPCAKPLPKPGSPAAKLLPELGSPVPSETDMSRQPAVHDAAMPRRNGNSHGADGSLGAVSIGQQSRAAVAQPPSGRQDRSCSWQGCSGSPAADAYDSSLEANEDAPLPAVLEALVLRRVHAQYACTSRACLGCLQALQLPATLQAIQSYFFMGAGDWADALVSAFCSAGPSLEPHSLHACHSMLGTALQASAMAEDPFGSLLRIRSSMPSSRGGVLPKRGCSLQLQLELSWPLTAFLPPAVMQECNMVFEELLGLRSMCWRLARTWLDCCHHPGVHVDGTEALAEQRLRMLRAFRAAAAQLLDALLRHMLQGLHGPSLATVLLELQGSADVLAARDTITAWSNAAMQACLLHKDCQAEAQLLRPVLDAIGGCLDAIVVCMTACDDSMAAAVLSFHVWEGLQRAIQKFEGEMHALARHMKDRTQSKLQNLLVPMLVNDYWVQQPQ</sequence>
<feature type="region of interest" description="Disordered" evidence="6">
    <location>
        <begin position="699"/>
        <end position="805"/>
    </location>
</feature>
<dbReference type="Pfam" id="PF04130">
    <property type="entry name" value="GCP_C_terminal"/>
    <property type="match status" value="1"/>
</dbReference>
<feature type="region of interest" description="Disordered" evidence="6">
    <location>
        <begin position="192"/>
        <end position="223"/>
    </location>
</feature>
<comment type="similarity">
    <text evidence="2">Belongs to the TUBGCP family.</text>
</comment>
<feature type="compositionally biased region" description="Low complexity" evidence="6">
    <location>
        <begin position="212"/>
        <end position="223"/>
    </location>
</feature>
<keyword evidence="10" id="KW-1185">Reference proteome</keyword>
<keyword evidence="5" id="KW-0206">Cytoskeleton</keyword>
<evidence type="ECO:0000313" key="9">
    <source>
        <dbReference type="EMBL" id="CAL5220757.1"/>
    </source>
</evidence>
<evidence type="ECO:0000256" key="5">
    <source>
        <dbReference type="ARBA" id="ARBA00023212"/>
    </source>
</evidence>
<evidence type="ECO:0000256" key="2">
    <source>
        <dbReference type="ARBA" id="ARBA00010337"/>
    </source>
</evidence>
<dbReference type="InterPro" id="IPR041470">
    <property type="entry name" value="GCP_N"/>
</dbReference>
<dbReference type="PANTHER" id="PTHR19302">
    <property type="entry name" value="GAMMA TUBULIN COMPLEX PROTEIN"/>
    <property type="match status" value="1"/>
</dbReference>
<reference evidence="9 10" key="1">
    <citation type="submission" date="2024-06" db="EMBL/GenBank/DDBJ databases">
        <authorList>
            <person name="Kraege A."/>
            <person name="Thomma B."/>
        </authorList>
    </citation>
    <scope>NUCLEOTIDE SEQUENCE [LARGE SCALE GENOMIC DNA]</scope>
</reference>
<comment type="caution">
    <text evidence="9">The sequence shown here is derived from an EMBL/GenBank/DDBJ whole genome shotgun (WGS) entry which is preliminary data.</text>
</comment>